<sequence length="99" mass="11559">MPTTTTKCSNKHAVDTEKLVFRHEFPVKRFCRPDKLRDALCDIFGSDDWLVEASGNNVTIKVGRRVDLEEELKARRVIFNSMGIAWAVSFFQLFEYIRF</sequence>
<feature type="transmembrane region" description="Helical" evidence="1">
    <location>
        <begin position="77"/>
        <end position="97"/>
    </location>
</feature>
<keyword evidence="1" id="KW-0812">Transmembrane</keyword>
<keyword evidence="3" id="KW-1185">Reference proteome</keyword>
<protein>
    <submittedName>
        <fullName evidence="2">Uncharacterized protein</fullName>
    </submittedName>
</protein>
<dbReference type="Proteomes" id="UP000016929">
    <property type="component" value="Unassembled WGS sequence"/>
</dbReference>
<keyword evidence="1" id="KW-1133">Transmembrane helix</keyword>
<evidence type="ECO:0000256" key="1">
    <source>
        <dbReference type="SAM" id="Phobius"/>
    </source>
</evidence>
<keyword evidence="1" id="KW-0472">Membrane</keyword>
<evidence type="ECO:0000313" key="3">
    <source>
        <dbReference type="Proteomes" id="UP000016929"/>
    </source>
</evidence>
<dbReference type="EMBL" id="KB726312">
    <property type="protein sequence ID" value="EMT70487.1"/>
    <property type="molecule type" value="Genomic_DNA"/>
</dbReference>
<dbReference type="AlphaFoldDB" id="N1S1V5"/>
<dbReference type="HOGENOM" id="CLU_2320586_0_0_1"/>
<gene>
    <name evidence="2" type="ORF">FOC4_g10008948</name>
</gene>
<name>N1S1V5_FUSC4</name>
<accession>N1S1V5</accession>
<organism evidence="2 3">
    <name type="scientific">Fusarium oxysporum f. sp. cubense (strain race 4)</name>
    <name type="common">Panama disease fungus</name>
    <dbReference type="NCBI Taxonomy" id="2502994"/>
    <lineage>
        <taxon>Eukaryota</taxon>
        <taxon>Fungi</taxon>
        <taxon>Dikarya</taxon>
        <taxon>Ascomycota</taxon>
        <taxon>Pezizomycotina</taxon>
        <taxon>Sordariomycetes</taxon>
        <taxon>Hypocreomycetidae</taxon>
        <taxon>Hypocreales</taxon>
        <taxon>Nectriaceae</taxon>
        <taxon>Fusarium</taxon>
        <taxon>Fusarium oxysporum species complex</taxon>
    </lineage>
</organism>
<proteinExistence type="predicted"/>
<reference evidence="3" key="1">
    <citation type="submission" date="2012-09" db="EMBL/GenBank/DDBJ databases">
        <title>Genome sequencing and comparative transcriptomics of race 1 and race 4 of banana pathogen: Fusarium oxysporum f. sp. cubense.</title>
        <authorList>
            <person name="Fang X."/>
            <person name="Huang J."/>
        </authorList>
    </citation>
    <scope>NUCLEOTIDE SEQUENCE [LARGE SCALE GENOMIC DNA]</scope>
    <source>
        <strain evidence="3">race 4</strain>
    </source>
</reference>
<reference evidence="3" key="2">
    <citation type="journal article" date="2014" name="PLoS ONE">
        <title>Genome and Transcriptome Analysis of the Fungal Pathogen Fusarium oxysporum f. sp. cubense Causing Banana Vascular Wilt Disease.</title>
        <authorList>
            <person name="Guo L."/>
            <person name="Han L."/>
            <person name="Yang L."/>
            <person name="Zeng H."/>
            <person name="Fan D."/>
            <person name="Zhu Y."/>
            <person name="Feng Y."/>
            <person name="Wang G."/>
            <person name="Peng C."/>
            <person name="Jiang X."/>
            <person name="Zhou D."/>
            <person name="Ni P."/>
            <person name="Liang C."/>
            <person name="Liu L."/>
            <person name="Wang J."/>
            <person name="Mao C."/>
            <person name="Fang X."/>
            <person name="Peng M."/>
            <person name="Huang J."/>
        </authorList>
    </citation>
    <scope>NUCLEOTIDE SEQUENCE [LARGE SCALE GENOMIC DNA]</scope>
    <source>
        <strain evidence="3">race 4</strain>
    </source>
</reference>
<evidence type="ECO:0000313" key="2">
    <source>
        <dbReference type="EMBL" id="EMT70487.1"/>
    </source>
</evidence>
<dbReference type="OrthoDB" id="5096764at2759"/>